<protein>
    <recommendedName>
        <fullName evidence="1">Glycosyl transferase family 1 domain-containing protein</fullName>
    </recommendedName>
</protein>
<evidence type="ECO:0000313" key="3">
    <source>
        <dbReference type="Proteomes" id="UP000001589"/>
    </source>
</evidence>
<dbReference type="RefSeq" id="WP_011820721.1">
    <property type="nucleotide sequence ID" value="NC_008817.1"/>
</dbReference>
<dbReference type="HOGENOM" id="CLU_009583_28_2_3"/>
<reference evidence="2 3" key="1">
    <citation type="journal article" date="2007" name="PLoS Genet.">
        <title>Patterns and implications of gene gain and loss in the evolution of Prochlorococcus.</title>
        <authorList>
            <person name="Kettler G.C."/>
            <person name="Martiny A.C."/>
            <person name="Huang K."/>
            <person name="Zucker J."/>
            <person name="Coleman M.L."/>
            <person name="Rodrigue S."/>
            <person name="Chen F."/>
            <person name="Lapidus A."/>
            <person name="Ferriera S."/>
            <person name="Johnson J."/>
            <person name="Steglich C."/>
            <person name="Church G.M."/>
            <person name="Richardson P."/>
            <person name="Chisholm S.W."/>
        </authorList>
    </citation>
    <scope>NUCLEOTIDE SEQUENCE [LARGE SCALE GENOMIC DNA]</scope>
    <source>
        <strain evidence="2 3">MIT 9515</strain>
    </source>
</reference>
<dbReference type="AlphaFoldDB" id="A2BXW3"/>
<dbReference type="InterPro" id="IPR001296">
    <property type="entry name" value="Glyco_trans_1"/>
</dbReference>
<dbReference type="KEGG" id="pmc:P9515_14171"/>
<accession>A2BXW3</accession>
<dbReference type="PANTHER" id="PTHR12526:SF637">
    <property type="entry name" value="GLYCOSYLTRANSFERASE EPSF-RELATED"/>
    <property type="match status" value="1"/>
</dbReference>
<proteinExistence type="predicted"/>
<dbReference type="Proteomes" id="UP000001589">
    <property type="component" value="Chromosome"/>
</dbReference>
<gene>
    <name evidence="2" type="ordered locus">P9515_14171</name>
</gene>
<organism evidence="2 3">
    <name type="scientific">Prochlorococcus marinus (strain MIT 9515)</name>
    <dbReference type="NCBI Taxonomy" id="167542"/>
    <lineage>
        <taxon>Bacteria</taxon>
        <taxon>Bacillati</taxon>
        <taxon>Cyanobacteriota</taxon>
        <taxon>Cyanophyceae</taxon>
        <taxon>Synechococcales</taxon>
        <taxon>Prochlorococcaceae</taxon>
        <taxon>Prochlorococcus</taxon>
    </lineage>
</organism>
<dbReference type="STRING" id="167542.P9515_14171"/>
<evidence type="ECO:0000259" key="1">
    <source>
        <dbReference type="Pfam" id="PF00534"/>
    </source>
</evidence>
<dbReference type="OrthoDB" id="5416057at2"/>
<dbReference type="Gene3D" id="3.40.50.2000">
    <property type="entry name" value="Glycogen Phosphorylase B"/>
    <property type="match status" value="2"/>
</dbReference>
<dbReference type="EMBL" id="CP000552">
    <property type="protein sequence ID" value="ABM72624.1"/>
    <property type="molecule type" value="Genomic_DNA"/>
</dbReference>
<sequence>MLSIVHLSNNDIVGGASRAAYRIHRCIEDNKNDYLVYSSMKVIKKYSSDPTVTCLNNNSYLWKRLQPRISRFLKSNLKTTNQSAHNIAYPNTGLLKEINNNQSLKKITHLHWLGDNTISIEEVGKLKGPIFWTLHDQWPFCGAEHYTHPPINKNGLQINDFRYRQNYSSKSRIFDEKGFDLNKWTWERKKRSWTKPMNIVATSSWLFECVKKSSLMKNWPIHLIPYPINTKNWKPINKSYAKNILGIDISKKVILFGAIGGTKDTRKGSHLLEEALKILKESYYKNIENRIQILVFGEDNNKKFINNLPVEFLGSFKDDLSLRVIYSAADLMVVPSIQEAFGQTASEAHACATPVVGFKIGGLIDIVSHQETGYLADPYDPKSLAYGINWILEDEERNKKLALQARLKAKNNWDSKIIAKKYIDAYYSAINI</sequence>
<feature type="domain" description="Glycosyl transferase family 1" evidence="1">
    <location>
        <begin position="264"/>
        <end position="406"/>
    </location>
</feature>
<dbReference type="GO" id="GO:0016757">
    <property type="term" value="F:glycosyltransferase activity"/>
    <property type="evidence" value="ECO:0007669"/>
    <property type="project" value="InterPro"/>
</dbReference>
<dbReference type="SUPFAM" id="SSF53756">
    <property type="entry name" value="UDP-Glycosyltransferase/glycogen phosphorylase"/>
    <property type="match status" value="1"/>
</dbReference>
<dbReference type="CAZy" id="GT4">
    <property type="family name" value="Glycosyltransferase Family 4"/>
</dbReference>
<dbReference type="GeneID" id="60201699"/>
<name>A2BXW3_PROM5</name>
<dbReference type="Pfam" id="PF00534">
    <property type="entry name" value="Glycos_transf_1"/>
    <property type="match status" value="1"/>
</dbReference>
<dbReference type="PANTHER" id="PTHR12526">
    <property type="entry name" value="GLYCOSYLTRANSFERASE"/>
    <property type="match status" value="1"/>
</dbReference>
<evidence type="ECO:0000313" key="2">
    <source>
        <dbReference type="EMBL" id="ABM72624.1"/>
    </source>
</evidence>
<dbReference type="eggNOG" id="COG0438">
    <property type="taxonomic scope" value="Bacteria"/>
</dbReference>